<evidence type="ECO:0000313" key="2">
    <source>
        <dbReference type="EMBL" id="GJT75677.1"/>
    </source>
</evidence>
<keyword evidence="3" id="KW-1185">Reference proteome</keyword>
<sequence length="157" mass="17581">MGGSSSQPRTNPAMSPINAFTVENLYTPEFSESLQENIGYLQKPNPHKYPVEQVAISPTKKKKSTRNRQKRTIQSDDAPRQITWTTEEEIALAKATTIKMRCRKNAKRPKGMDKARAARKNKGLKASGSSTINDNALARLMVTEMTAAEKEQREAFL</sequence>
<feature type="region of interest" description="Disordered" evidence="1">
    <location>
        <begin position="103"/>
        <end position="130"/>
    </location>
</feature>
<feature type="compositionally biased region" description="Basic residues" evidence="1">
    <location>
        <begin position="59"/>
        <end position="71"/>
    </location>
</feature>
<feature type="region of interest" description="Disordered" evidence="1">
    <location>
        <begin position="41"/>
        <end position="80"/>
    </location>
</feature>
<name>A0ABQ5GIZ4_9ASTR</name>
<evidence type="ECO:0000256" key="1">
    <source>
        <dbReference type="SAM" id="MobiDB-lite"/>
    </source>
</evidence>
<comment type="caution">
    <text evidence="2">The sequence shown here is derived from an EMBL/GenBank/DDBJ whole genome shotgun (WGS) entry which is preliminary data.</text>
</comment>
<dbReference type="EMBL" id="BQNB010018553">
    <property type="protein sequence ID" value="GJT75677.1"/>
    <property type="molecule type" value="Genomic_DNA"/>
</dbReference>
<protein>
    <submittedName>
        <fullName evidence="2">Uncharacterized protein</fullName>
    </submittedName>
</protein>
<gene>
    <name evidence="2" type="ORF">Tco_1042402</name>
</gene>
<evidence type="ECO:0000313" key="3">
    <source>
        <dbReference type="Proteomes" id="UP001151760"/>
    </source>
</evidence>
<accession>A0ABQ5GIZ4</accession>
<reference evidence="2" key="2">
    <citation type="submission" date="2022-01" db="EMBL/GenBank/DDBJ databases">
        <authorList>
            <person name="Yamashiro T."/>
            <person name="Shiraishi A."/>
            <person name="Satake H."/>
            <person name="Nakayama K."/>
        </authorList>
    </citation>
    <scope>NUCLEOTIDE SEQUENCE</scope>
</reference>
<organism evidence="2 3">
    <name type="scientific">Tanacetum coccineum</name>
    <dbReference type="NCBI Taxonomy" id="301880"/>
    <lineage>
        <taxon>Eukaryota</taxon>
        <taxon>Viridiplantae</taxon>
        <taxon>Streptophyta</taxon>
        <taxon>Embryophyta</taxon>
        <taxon>Tracheophyta</taxon>
        <taxon>Spermatophyta</taxon>
        <taxon>Magnoliopsida</taxon>
        <taxon>eudicotyledons</taxon>
        <taxon>Gunneridae</taxon>
        <taxon>Pentapetalae</taxon>
        <taxon>asterids</taxon>
        <taxon>campanulids</taxon>
        <taxon>Asterales</taxon>
        <taxon>Asteraceae</taxon>
        <taxon>Asteroideae</taxon>
        <taxon>Anthemideae</taxon>
        <taxon>Anthemidinae</taxon>
        <taxon>Tanacetum</taxon>
    </lineage>
</organism>
<proteinExistence type="predicted"/>
<dbReference type="Proteomes" id="UP001151760">
    <property type="component" value="Unassembled WGS sequence"/>
</dbReference>
<reference evidence="2" key="1">
    <citation type="journal article" date="2022" name="Int. J. Mol. Sci.">
        <title>Draft Genome of Tanacetum Coccineum: Genomic Comparison of Closely Related Tanacetum-Family Plants.</title>
        <authorList>
            <person name="Yamashiro T."/>
            <person name="Shiraishi A."/>
            <person name="Nakayama K."/>
            <person name="Satake H."/>
        </authorList>
    </citation>
    <scope>NUCLEOTIDE SEQUENCE</scope>
</reference>